<dbReference type="Pfam" id="PF08389">
    <property type="entry name" value="Xpo1"/>
    <property type="match status" value="1"/>
</dbReference>
<dbReference type="PANTHER" id="PTHR12363:SF53">
    <property type="entry name" value="MRNA TRANSPORT REGULATOR MTR10"/>
    <property type="match status" value="1"/>
</dbReference>
<dbReference type="GO" id="GO:0006606">
    <property type="term" value="P:protein import into nucleus"/>
    <property type="evidence" value="ECO:0007669"/>
    <property type="project" value="TreeGrafter"/>
</dbReference>
<organism evidence="2 3">
    <name type="scientific">Armillaria borealis</name>
    <dbReference type="NCBI Taxonomy" id="47425"/>
    <lineage>
        <taxon>Eukaryota</taxon>
        <taxon>Fungi</taxon>
        <taxon>Dikarya</taxon>
        <taxon>Basidiomycota</taxon>
        <taxon>Agaricomycotina</taxon>
        <taxon>Agaricomycetes</taxon>
        <taxon>Agaricomycetidae</taxon>
        <taxon>Agaricales</taxon>
        <taxon>Marasmiineae</taxon>
        <taxon>Physalacriaceae</taxon>
        <taxon>Armillaria</taxon>
    </lineage>
</organism>
<dbReference type="InterPro" id="IPR057941">
    <property type="entry name" value="TPR_TNPO3_IPO13_2nd"/>
</dbReference>
<dbReference type="PANTHER" id="PTHR12363">
    <property type="entry name" value="TRANSPORTIN 3 AND IMPORTIN 13"/>
    <property type="match status" value="1"/>
</dbReference>
<dbReference type="InterPro" id="IPR013598">
    <property type="entry name" value="Exportin-1/Importin-b-like"/>
</dbReference>
<feature type="domain" description="Exportin-1/Importin-beta-like" evidence="1">
    <location>
        <begin position="114"/>
        <end position="260"/>
    </location>
</feature>
<dbReference type="EMBL" id="JAUEPT010000001">
    <property type="protein sequence ID" value="KAK0456704.1"/>
    <property type="molecule type" value="Genomic_DNA"/>
</dbReference>
<dbReference type="GO" id="GO:0005737">
    <property type="term" value="C:cytoplasm"/>
    <property type="evidence" value="ECO:0007669"/>
    <property type="project" value="TreeGrafter"/>
</dbReference>
<gene>
    <name evidence="2" type="ORF">EV421DRAFT_1895914</name>
</gene>
<sequence>MDNIQPLLSVLDVFTRAPDKISLENANTWLQDFQHSSEAWATSNVLLLSPDAPPAAKLFAAQTFRSKVGSFLSVRSLLRLLLKVTYDLHQVDTANLSSLRDTLLTALRSYQAGPRTIIVQLCLALVGLAVQYPAWDNAVQTMIDVFGRDPSSVPVLLQFLTLLPEELSNSTRYPVSNEDLRQRSNALLTSHSKEVIELLAMYLQAPGVTTTVQEQVFNCLRSWLVAGEISPAVLTKTVLFSFAFDALASDQLFDSAVNVICDLIHETQEVDANMPVIELIVPRVIALKPQLTKEREDPEKIRGYARIFSEAGDTYRLLLIQHTEAFFPIVEAIGECSAYHDLDIVPITFPFWMRLANNLSKKASVPPLFLNAYQALVGVIIGHLHFPPDSTPLSGQEADDFRSFRHVMGDTLKDCCIVLRPDTCLLAAYDRIAAALSRGNNVSWQEIEAPLFALRSMGAEAVPTDDVAVPKIMDLIPTLPDHPRVRYAALLIISRYTEWIGMHPNYISFQLQYISAGFDIPDPEVSAAAGVALKYMCQDCRQHLTEFLPTLHTFLNSSGAKLSQDDKRQVYEAIAYVISAMPMERAAESLRTFSVDILSRVNDVTNQATVTKDEMQSVCDGLENLEAMLYVIQSFGEELPIACQNTCEQTWAVFDNFLTKYGTEYEVAERTNRVLRHGITFYGQAARPVAVSVLTKMSYMFDTSQVSSYLWIGGKIVEGFGASGDNAIQAACREIYERSTQRMIILLQTKQATEIPDVLEDYVHLMRHILQHTPDTFFQSPAFPMVLEASMAALTVVYDSIVDVALDLFYDILTHKCLSPSPTTPSSPQHAVYATAIQGVLQKEGYQLVGHLLDGLVGDFYEEMTNSVVSIFRSTAYLLPSELLSWLTPILQQIPTTKVPAEIKTEFLSEITRAINEGQFDKIKYAMLALRRGSRKARERRRDGAASFR</sequence>
<dbReference type="Proteomes" id="UP001175226">
    <property type="component" value="Unassembled WGS sequence"/>
</dbReference>
<comment type="caution">
    <text evidence="2">The sequence shown here is derived from an EMBL/GenBank/DDBJ whole genome shotgun (WGS) entry which is preliminary data.</text>
</comment>
<protein>
    <submittedName>
        <fullName evidence="2">Armadillo-type protein</fullName>
    </submittedName>
</protein>
<keyword evidence="3" id="KW-1185">Reference proteome</keyword>
<dbReference type="InterPro" id="IPR016024">
    <property type="entry name" value="ARM-type_fold"/>
</dbReference>
<evidence type="ECO:0000313" key="3">
    <source>
        <dbReference type="Proteomes" id="UP001175226"/>
    </source>
</evidence>
<dbReference type="Pfam" id="PF24140">
    <property type="entry name" value="TPR_TNPO3_IPO13_3rd"/>
    <property type="match status" value="1"/>
</dbReference>
<dbReference type="InterPro" id="IPR051345">
    <property type="entry name" value="Importin_beta-like_NTR"/>
</dbReference>
<accession>A0AA39K8U6</accession>
<proteinExistence type="predicted"/>
<dbReference type="SUPFAM" id="SSF48371">
    <property type="entry name" value="ARM repeat"/>
    <property type="match status" value="1"/>
</dbReference>
<dbReference type="Pfam" id="PF24139">
    <property type="entry name" value="TPR_TNPO3_IPO13_4th"/>
    <property type="match status" value="1"/>
</dbReference>
<evidence type="ECO:0000313" key="2">
    <source>
        <dbReference type="EMBL" id="KAK0456704.1"/>
    </source>
</evidence>
<dbReference type="AlphaFoldDB" id="A0AA39K8U6"/>
<evidence type="ECO:0000259" key="1">
    <source>
        <dbReference type="Pfam" id="PF08389"/>
    </source>
</evidence>
<dbReference type="InterPro" id="IPR011989">
    <property type="entry name" value="ARM-like"/>
</dbReference>
<dbReference type="Pfam" id="PF24138">
    <property type="entry name" value="TPR_TNPO3_IPO13_2nd"/>
    <property type="match status" value="1"/>
</dbReference>
<dbReference type="InterPro" id="IPR058537">
    <property type="entry name" value="TPR_TNPO3_IPO13_4th"/>
</dbReference>
<reference evidence="2" key="1">
    <citation type="submission" date="2023-06" db="EMBL/GenBank/DDBJ databases">
        <authorList>
            <consortium name="Lawrence Berkeley National Laboratory"/>
            <person name="Ahrendt S."/>
            <person name="Sahu N."/>
            <person name="Indic B."/>
            <person name="Wong-Bajracharya J."/>
            <person name="Merenyi Z."/>
            <person name="Ke H.-M."/>
            <person name="Monk M."/>
            <person name="Kocsube S."/>
            <person name="Drula E."/>
            <person name="Lipzen A."/>
            <person name="Balint B."/>
            <person name="Henrissat B."/>
            <person name="Andreopoulos B."/>
            <person name="Martin F.M."/>
            <person name="Harder C.B."/>
            <person name="Rigling D."/>
            <person name="Ford K.L."/>
            <person name="Foster G.D."/>
            <person name="Pangilinan J."/>
            <person name="Papanicolaou A."/>
            <person name="Barry K."/>
            <person name="LaButti K."/>
            <person name="Viragh M."/>
            <person name="Koriabine M."/>
            <person name="Yan M."/>
            <person name="Riley R."/>
            <person name="Champramary S."/>
            <person name="Plett K.L."/>
            <person name="Tsai I.J."/>
            <person name="Slot J."/>
            <person name="Sipos G."/>
            <person name="Plett J."/>
            <person name="Nagy L.G."/>
            <person name="Grigoriev I.V."/>
        </authorList>
    </citation>
    <scope>NUCLEOTIDE SEQUENCE</scope>
    <source>
        <strain evidence="2">FPL87.14</strain>
    </source>
</reference>
<dbReference type="Gene3D" id="1.25.10.10">
    <property type="entry name" value="Leucine-rich Repeat Variant"/>
    <property type="match status" value="1"/>
</dbReference>
<name>A0AA39K8U6_9AGAR</name>
<dbReference type="InterPro" id="IPR057942">
    <property type="entry name" value="TPR_TNPO3_IPO13_3rd"/>
</dbReference>